<dbReference type="AlphaFoldDB" id="W7AIY8"/>
<evidence type="ECO:0008006" key="7">
    <source>
        <dbReference type="Google" id="ProtNLM"/>
    </source>
</evidence>
<evidence type="ECO:0000313" key="6">
    <source>
        <dbReference type="Proteomes" id="UP000515268"/>
    </source>
</evidence>
<feature type="signal peptide" evidence="2">
    <location>
        <begin position="1"/>
        <end position="21"/>
    </location>
</feature>
<dbReference type="EMBL" id="LR865410">
    <property type="protein sequence ID" value="CAD2098664.1"/>
    <property type="molecule type" value="Genomic_DNA"/>
</dbReference>
<organism evidence="4 5">
    <name type="scientific">Plasmodium vinckei petteri</name>
    <dbReference type="NCBI Taxonomy" id="138298"/>
    <lineage>
        <taxon>Eukaryota</taxon>
        <taxon>Sar</taxon>
        <taxon>Alveolata</taxon>
        <taxon>Apicomplexa</taxon>
        <taxon>Aconoidasida</taxon>
        <taxon>Haemosporida</taxon>
        <taxon>Plasmodiidae</taxon>
        <taxon>Plasmodium</taxon>
        <taxon>Plasmodium (Vinckeia)</taxon>
    </lineage>
</organism>
<accession>W7AIY8</accession>
<dbReference type="Proteomes" id="UP000030659">
    <property type="component" value="Unassembled WGS sequence"/>
</dbReference>
<protein>
    <recommendedName>
        <fullName evidence="7">MSP7-like protein</fullName>
    </recommendedName>
</protein>
<reference evidence="4 5" key="1">
    <citation type="submission" date="2013-02" db="EMBL/GenBank/DDBJ databases">
        <title>The Genome Sequence of Plasmodium vinckei petteri CR.</title>
        <authorList>
            <consortium name="The Broad Institute Genome Sequencing Platform"/>
            <consortium name="The Broad Institute Genome Sequencing Center for Infectious Disease"/>
            <person name="Neafsey D."/>
            <person name="Cheeseman I."/>
            <person name="Volkman S."/>
            <person name="Adams J."/>
            <person name="Walker B."/>
            <person name="Young S.K."/>
            <person name="Zeng Q."/>
            <person name="Gargeya S."/>
            <person name="Fitzgerald M."/>
            <person name="Haas B."/>
            <person name="Abouelleil A."/>
            <person name="Alvarado L."/>
            <person name="Arachchi H.M."/>
            <person name="Berlin A.M."/>
            <person name="Chapman S.B."/>
            <person name="Dewar J."/>
            <person name="Goldberg J."/>
            <person name="Griggs A."/>
            <person name="Gujja S."/>
            <person name="Hansen M."/>
            <person name="Howarth C."/>
            <person name="Imamovic A."/>
            <person name="Larimer J."/>
            <person name="McCowan C."/>
            <person name="Murphy C."/>
            <person name="Neiman D."/>
            <person name="Pearson M."/>
            <person name="Priest M."/>
            <person name="Roberts A."/>
            <person name="Saif S."/>
            <person name="Shea T."/>
            <person name="Sisk P."/>
            <person name="Sykes S."/>
            <person name="Wortman J."/>
            <person name="Nusbaum C."/>
            <person name="Birren B."/>
        </authorList>
    </citation>
    <scope>NUCLEOTIDE SEQUENCE [LARGE SCALE GENOMIC DNA]</scope>
    <source>
        <strain evidence="4 5">CR</strain>
    </source>
</reference>
<dbReference type="Proteomes" id="UP000515268">
    <property type="component" value="Chromosome PVPCR_05"/>
</dbReference>
<dbReference type="VEuPathDB" id="PlasmoDB:PVPCR_0501910"/>
<evidence type="ECO:0000313" key="4">
    <source>
        <dbReference type="EMBL" id="EUD71675.1"/>
    </source>
</evidence>
<evidence type="ECO:0000313" key="3">
    <source>
        <dbReference type="EMBL" id="CAD2098664.1"/>
    </source>
</evidence>
<keyword evidence="6" id="KW-1185">Reference proteome</keyword>
<evidence type="ECO:0000256" key="2">
    <source>
        <dbReference type="SAM" id="SignalP"/>
    </source>
</evidence>
<keyword evidence="2" id="KW-0732">Signal</keyword>
<feature type="chain" id="PRO_5044740025" description="MSP7-like protein" evidence="2">
    <location>
        <begin position="22"/>
        <end position="217"/>
    </location>
</feature>
<name>W7AIY8_PLAVN</name>
<reference evidence="3 6" key="2">
    <citation type="submission" date="2020-08" db="EMBL/GenBank/DDBJ databases">
        <authorList>
            <person name="Ramaprasad A."/>
        </authorList>
    </citation>
    <scope>NUCLEOTIDE SEQUENCE [LARGE SCALE GENOMIC DNA]</scope>
</reference>
<feature type="region of interest" description="Disordered" evidence="1">
    <location>
        <begin position="29"/>
        <end position="49"/>
    </location>
</feature>
<proteinExistence type="predicted"/>
<dbReference type="OrthoDB" id="372453at2759"/>
<evidence type="ECO:0000256" key="1">
    <source>
        <dbReference type="SAM" id="MobiDB-lite"/>
    </source>
</evidence>
<sequence>MKRGNIFFLLSIFFIFNCAKSSDVPLNDLSDNGTNEDEQETSFGATSVDQPVEEEEAFDLFDEHSEMFSIVRENNEELENAEASGVRDENRHVNDYNNIQSNIEKYTNFDNVDVENLQESVNDMMGAEGMNELIAFYFKHKDGKIEDKQLVEQLQKLQSNKELLKAIKAFITENYNVIKRHSLLGETQSLKNFESIAETSLKVIDKMINGELDEDTE</sequence>
<gene>
    <name evidence="3" type="ORF">PVPCR_0501910</name>
    <name evidence="4" type="ORF">YYG_03088</name>
</gene>
<dbReference type="EMBL" id="KI965400">
    <property type="protein sequence ID" value="EUD71675.1"/>
    <property type="molecule type" value="Genomic_DNA"/>
</dbReference>
<evidence type="ECO:0000313" key="5">
    <source>
        <dbReference type="Proteomes" id="UP000030659"/>
    </source>
</evidence>